<sequence>MDQLEQWIGSGPKTFTLLYNITHDGCNATTFHQKCDNQGVTANDIHNGNLNVTELELYQVADGQRNRSPAQPWRKPPEWNQKFMSELQGDIQALSPPENTKISDFRILLLGPVGSGKSSFCNTVTSLFLGRITQRSIVGDSIHSVTTSYKPFTVRTKKGGCLHFRLCDSPGLEGSQGLEAVETNFLLDGHVPEMYEFNPSSPLQVSDPDFIQSPKTEDKVHCLVFVLDGTTLDSTWGMTTEMLIKLKTPRKLGNQKEIPQVILLTKLDLVDENVCNDVSKAFVSTKIEEMVKKASKLLGLPENHVLPVKNYNREMMLNDDVNILALLRQIAYFAEDYLENVQLTRSRTVSARRRIKLEDTRIEIQMAGKLTESDFDQLEQWIGSGPKTFTLLYSITRDGCDATTFHQKCDSQGPTVTVLYNPQGSVYGGYAGESWNQSGYVDDKTAFLYQLKFSGTVRKTKFPVVSSTQGLYCSATYGPTFGGGHNLYTFSNTVTLSNGVFPLNGCVRFHDSFYQMAGVSSKVSSWPDINNDTMNVSELEVYKFMPEIQEEIEALYPPKDTKVSYFRILLLGPVTSVFRGRITQRAICGSGDRSTITLYQPYNIRTKKGSDLKMLICDSRGLEENTGIGAIDVNFLVDGYVPDILSQKVHCVAFTLDVASLDDIPSNVMAKIRDFRKICTRKQIPQAILLTKIDTVDKTVDESVKQVYYSSKIYDLVQKASKLIGLPENHVLPVKNYNREMMLDDDVNILALLALRHLAYFAEDHLENVQMKQKTQMAGKLNDSDMDQLEQWIGSGPKTFTLLYSITRDGCDATTFHQKCDAQGPTVTVLYNPQGSVYGGYAGESWKQSGNYTDDKDAFLYQLKFSGTDRKTKFPVVSSGHGLCCKVAYGPTFGGGHNLYTFSNTVTLSNGVFPLNGCVRFGDSCYQMTGVSSKVSSWPDINNDTMNVSERTTKNGAAQTFLREVTEEMENMSPVIETLNAYRILLLGPVGSGKSSFCNTVTSVFRGRITQRAICGSGDRSTTTLYQPYNIRTKKGADLKMLICDTRGLEDNTGIGPIDVNFLVDGHVPDMYEFNPEIPIDISDPEFQLKPDLSQKVHCVAFTLDAASLDDIPSNVMAKIRDFRKICTRKQIPQAILLTKIDTVDKTVDESVKQVYYSSKIYDVVQKASKLIGLPENHVLPVKNYNREMILDDDVNILALLALRQLAYFAEDHLENVQMKQSRSYIATMAGEMDGKLTEAKMDVLEIMIGSGPKTFTLIYSITRDGCNTTTFHQKCDNQGPTITVLYNPQGSVYGGYAGLYWNSNGAFINDPKAFLFQLKASGKKVERRFNIKDFGNAYYGDGSYGPTFGEGHDLYTFNGTINPSNGVFALNGSSNFGYTYDIHGLQAADITNGNMNVTELEVYKITEGARRLVLPNPWRKSPEWNKNFLQELSQEVESLKPPDDLKIQEFRILLLGPVGSGKSSFCNTVTSVFRGRITQTANCGKAAHSITSVYKPFIVRTKKGGRLHFRLCDSPGMEESQGLEAVETNFLLDGHVPEMYEFNPATPISMSDPGFIVKPGLSQQIPQAVLLTKIDLVDTEVAGNPGSVFTSGNVENKVRAASELFGLPRNHVLPVKNYEDEMLLEDGVNILALLALRQVLYFAEDFLESCHISEEGRETIVSDTENASEAF</sequence>
<accession>A0ABY7GEI7</accession>
<name>A0ABY7GEI7_MYAAR</name>
<gene>
    <name evidence="3" type="ORF">MAR_034185</name>
</gene>
<organism evidence="3 4">
    <name type="scientific">Mya arenaria</name>
    <name type="common">Soft-shell clam</name>
    <dbReference type="NCBI Taxonomy" id="6604"/>
    <lineage>
        <taxon>Eukaryota</taxon>
        <taxon>Metazoa</taxon>
        <taxon>Spiralia</taxon>
        <taxon>Lophotrochozoa</taxon>
        <taxon>Mollusca</taxon>
        <taxon>Bivalvia</taxon>
        <taxon>Autobranchia</taxon>
        <taxon>Heteroconchia</taxon>
        <taxon>Euheterodonta</taxon>
        <taxon>Imparidentia</taxon>
        <taxon>Neoheterodontei</taxon>
        <taxon>Myida</taxon>
        <taxon>Myoidea</taxon>
        <taxon>Myidae</taxon>
        <taxon>Mya</taxon>
    </lineage>
</organism>
<protein>
    <submittedName>
        <fullName evidence="3">IFI44-like protein</fullName>
    </submittedName>
</protein>
<evidence type="ECO:0000259" key="2">
    <source>
        <dbReference type="PROSITE" id="PS51886"/>
    </source>
</evidence>
<evidence type="ECO:0000313" key="3">
    <source>
        <dbReference type="EMBL" id="WAR31643.1"/>
    </source>
</evidence>
<feature type="domain" description="TLDc" evidence="2">
    <location>
        <begin position="775"/>
        <end position="985"/>
    </location>
</feature>
<dbReference type="EMBL" id="CP111028">
    <property type="protein sequence ID" value="WAR31643.1"/>
    <property type="molecule type" value="Genomic_DNA"/>
</dbReference>
<dbReference type="PROSITE" id="PS51886">
    <property type="entry name" value="TLDC"/>
    <property type="match status" value="3"/>
</dbReference>
<dbReference type="Proteomes" id="UP001164746">
    <property type="component" value="Chromosome 17"/>
</dbReference>
<dbReference type="Gene3D" id="3.40.50.300">
    <property type="entry name" value="P-loop containing nucleotide triphosphate hydrolases"/>
    <property type="match status" value="3"/>
</dbReference>
<dbReference type="SMART" id="SM00584">
    <property type="entry name" value="TLDc"/>
    <property type="match status" value="1"/>
</dbReference>
<dbReference type="SUPFAM" id="SSF52540">
    <property type="entry name" value="P-loop containing nucleoside triphosphate hydrolases"/>
    <property type="match status" value="3"/>
</dbReference>
<reference evidence="3" key="1">
    <citation type="submission" date="2022-11" db="EMBL/GenBank/DDBJ databases">
        <title>Centuries of genome instability and evolution in soft-shell clam transmissible cancer (bioRxiv).</title>
        <authorList>
            <person name="Hart S.F.M."/>
            <person name="Yonemitsu M.A."/>
            <person name="Giersch R.M."/>
            <person name="Beal B.F."/>
            <person name="Arriagada G."/>
            <person name="Davis B.W."/>
            <person name="Ostrander E.A."/>
            <person name="Goff S.P."/>
            <person name="Metzger M.J."/>
        </authorList>
    </citation>
    <scope>NUCLEOTIDE SEQUENCE</scope>
    <source>
        <strain evidence="3">MELC-2E11</strain>
        <tissue evidence="3">Siphon/mantle</tissue>
    </source>
</reference>
<evidence type="ECO:0000256" key="1">
    <source>
        <dbReference type="ARBA" id="ARBA00009243"/>
    </source>
</evidence>
<proteinExistence type="inferred from homology"/>
<evidence type="ECO:0000313" key="4">
    <source>
        <dbReference type="Proteomes" id="UP001164746"/>
    </source>
</evidence>
<feature type="domain" description="TLDc" evidence="2">
    <location>
        <begin position="364"/>
        <end position="545"/>
    </location>
</feature>
<dbReference type="PANTHER" id="PTHR14241">
    <property type="entry name" value="INTERFERON-INDUCED PROTEIN 44"/>
    <property type="match status" value="1"/>
</dbReference>
<dbReference type="Pfam" id="PF07534">
    <property type="entry name" value="TLD"/>
    <property type="match status" value="3"/>
</dbReference>
<dbReference type="InterPro" id="IPR027417">
    <property type="entry name" value="P-loop_NTPase"/>
</dbReference>
<keyword evidence="4" id="KW-1185">Reference proteome</keyword>
<dbReference type="PANTHER" id="PTHR14241:SF32">
    <property type="entry name" value="VWFA DOMAIN-CONTAINING PROTEIN-RELATED"/>
    <property type="match status" value="1"/>
</dbReference>
<dbReference type="InterPro" id="IPR006571">
    <property type="entry name" value="TLDc_dom"/>
</dbReference>
<comment type="similarity">
    <text evidence="1">Belongs to the IFI44 family.</text>
</comment>
<dbReference type="CDD" id="cd00882">
    <property type="entry name" value="Ras_like_GTPase"/>
    <property type="match status" value="3"/>
</dbReference>
<feature type="domain" description="TLDc" evidence="2">
    <location>
        <begin position="1231"/>
        <end position="1407"/>
    </location>
</feature>